<evidence type="ECO:0000313" key="3">
    <source>
        <dbReference type="Proteomes" id="UP001408356"/>
    </source>
</evidence>
<accession>A0ABR2UX27</accession>
<evidence type="ECO:0000313" key="2">
    <source>
        <dbReference type="EMBL" id="KAK9419131.1"/>
    </source>
</evidence>
<keyword evidence="3" id="KW-1185">Reference proteome</keyword>
<gene>
    <name evidence="2" type="ORF">SUNI508_01108</name>
</gene>
<proteinExistence type="predicted"/>
<reference evidence="2 3" key="1">
    <citation type="journal article" date="2024" name="J. Plant Pathol.">
        <title>Sequence and assembly of the genome of Seiridium unicorne, isolate CBS 538.82, causal agent of cypress canker disease.</title>
        <authorList>
            <person name="Scali E."/>
            <person name="Rocca G.D."/>
            <person name="Danti R."/>
            <person name="Garbelotto M."/>
            <person name="Barberini S."/>
            <person name="Baroncelli R."/>
            <person name="Emiliani G."/>
        </authorList>
    </citation>
    <scope>NUCLEOTIDE SEQUENCE [LARGE SCALE GENOMIC DNA]</scope>
    <source>
        <strain evidence="2 3">BM-138-508</strain>
    </source>
</reference>
<evidence type="ECO:0000256" key="1">
    <source>
        <dbReference type="SAM" id="MobiDB-lite"/>
    </source>
</evidence>
<name>A0ABR2UX27_9PEZI</name>
<protein>
    <submittedName>
        <fullName evidence="2">Uncharacterized protein</fullName>
    </submittedName>
</protein>
<dbReference type="EMBL" id="JARVKF010000330">
    <property type="protein sequence ID" value="KAK9419131.1"/>
    <property type="molecule type" value="Genomic_DNA"/>
</dbReference>
<dbReference type="Proteomes" id="UP001408356">
    <property type="component" value="Unassembled WGS sequence"/>
</dbReference>
<feature type="region of interest" description="Disordered" evidence="1">
    <location>
        <begin position="45"/>
        <end position="82"/>
    </location>
</feature>
<organism evidence="2 3">
    <name type="scientific">Seiridium unicorne</name>
    <dbReference type="NCBI Taxonomy" id="138068"/>
    <lineage>
        <taxon>Eukaryota</taxon>
        <taxon>Fungi</taxon>
        <taxon>Dikarya</taxon>
        <taxon>Ascomycota</taxon>
        <taxon>Pezizomycotina</taxon>
        <taxon>Sordariomycetes</taxon>
        <taxon>Xylariomycetidae</taxon>
        <taxon>Amphisphaeriales</taxon>
        <taxon>Sporocadaceae</taxon>
        <taxon>Seiridium</taxon>
    </lineage>
</organism>
<comment type="caution">
    <text evidence="2">The sequence shown here is derived from an EMBL/GenBank/DDBJ whole genome shotgun (WGS) entry which is preliminary data.</text>
</comment>
<sequence length="210" mass="23273">MQRWCWRDPASAQLGLVLVSYSPSRAVDRPRDDQLACCRPSHELRRSDGRCNTNSGTSEMSSELPPAGGRNGSNDAGIKSPRSSRLLRCDPQLDALRGEIPAKRWVRYDLVLLPQSRPVAKVVFTVDSQPSRWLIGNDEACAGTTAGNDQLKLRRVFPRVLGILGGGVWHSYIYLGSVCRVVVRCRRGSCMKETALLPDLAQSPVRKCIR</sequence>
<feature type="compositionally biased region" description="Polar residues" evidence="1">
    <location>
        <begin position="50"/>
        <end position="61"/>
    </location>
</feature>